<reference evidence="6 7" key="1">
    <citation type="journal article" date="2015" name="Genome Biol. Evol.">
        <title>Phylogenomic analyses indicate that early fungi evolved digesting cell walls of algal ancestors of land plants.</title>
        <authorList>
            <person name="Chang Y."/>
            <person name="Wang S."/>
            <person name="Sekimoto S."/>
            <person name="Aerts A.L."/>
            <person name="Choi C."/>
            <person name="Clum A."/>
            <person name="LaButti K.M."/>
            <person name="Lindquist E.A."/>
            <person name="Yee Ngan C."/>
            <person name="Ohm R.A."/>
            <person name="Salamov A.A."/>
            <person name="Grigoriev I.V."/>
            <person name="Spatafora J.W."/>
            <person name="Berbee M.L."/>
        </authorList>
    </citation>
    <scope>NUCLEOTIDE SEQUENCE [LARGE SCALE GENOMIC DNA]</scope>
    <source>
        <strain evidence="6 7">JEL478</strain>
    </source>
</reference>
<dbReference type="PANTHER" id="PTHR46347">
    <property type="entry name" value="RING/FYVE/PHD ZINC FINGER SUPERFAMILY PROTEIN"/>
    <property type="match status" value="1"/>
</dbReference>
<keyword evidence="1" id="KW-0479">Metal-binding</keyword>
<evidence type="ECO:0000313" key="7">
    <source>
        <dbReference type="Proteomes" id="UP000070544"/>
    </source>
</evidence>
<dbReference type="SUPFAM" id="SSF57850">
    <property type="entry name" value="RING/U-box"/>
    <property type="match status" value="1"/>
</dbReference>
<evidence type="ECO:0000256" key="2">
    <source>
        <dbReference type="ARBA" id="ARBA00022771"/>
    </source>
</evidence>
<gene>
    <name evidence="6" type="ORF">M427DRAFT_51412</name>
</gene>
<name>A0A139AWP1_GONPJ</name>
<accession>A0A139AWP1</accession>
<dbReference type="InterPro" id="IPR011016">
    <property type="entry name" value="Znf_RING-CH"/>
</dbReference>
<dbReference type="PANTHER" id="PTHR46347:SF1">
    <property type="entry name" value="RING_FYVE_PHD ZINC FINGER SUPERFAMILY PROTEIN"/>
    <property type="match status" value="1"/>
</dbReference>
<dbReference type="CDD" id="cd16495">
    <property type="entry name" value="RING_CH-C4HC3_MARCH"/>
    <property type="match status" value="1"/>
</dbReference>
<evidence type="ECO:0000313" key="6">
    <source>
        <dbReference type="EMBL" id="KXS21140.1"/>
    </source>
</evidence>
<feature type="region of interest" description="Disordered" evidence="4">
    <location>
        <begin position="29"/>
        <end position="48"/>
    </location>
</feature>
<dbReference type="SMART" id="SM00744">
    <property type="entry name" value="RINGv"/>
    <property type="match status" value="1"/>
</dbReference>
<protein>
    <recommendedName>
        <fullName evidence="5">RING-CH-type domain-containing protein</fullName>
    </recommendedName>
</protein>
<dbReference type="Gene3D" id="3.30.40.10">
    <property type="entry name" value="Zinc/RING finger domain, C3HC4 (zinc finger)"/>
    <property type="match status" value="1"/>
</dbReference>
<keyword evidence="3" id="KW-0862">Zinc</keyword>
<evidence type="ECO:0000256" key="4">
    <source>
        <dbReference type="SAM" id="MobiDB-lite"/>
    </source>
</evidence>
<feature type="domain" description="RING-CH-type" evidence="5">
    <location>
        <begin position="59"/>
        <end position="126"/>
    </location>
</feature>
<dbReference type="EMBL" id="KQ965733">
    <property type="protein sequence ID" value="KXS21140.1"/>
    <property type="molecule type" value="Genomic_DNA"/>
</dbReference>
<evidence type="ECO:0000256" key="3">
    <source>
        <dbReference type="ARBA" id="ARBA00022833"/>
    </source>
</evidence>
<dbReference type="GO" id="GO:0008270">
    <property type="term" value="F:zinc ion binding"/>
    <property type="evidence" value="ECO:0007669"/>
    <property type="project" value="UniProtKB-KW"/>
</dbReference>
<evidence type="ECO:0000256" key="1">
    <source>
        <dbReference type="ARBA" id="ARBA00022723"/>
    </source>
</evidence>
<keyword evidence="7" id="KW-1185">Reference proteome</keyword>
<dbReference type="STRING" id="1344416.A0A139AWP1"/>
<dbReference type="Proteomes" id="UP000070544">
    <property type="component" value="Unassembled WGS sequence"/>
</dbReference>
<dbReference type="Pfam" id="PF12906">
    <property type="entry name" value="RINGv"/>
    <property type="match status" value="1"/>
</dbReference>
<dbReference type="PROSITE" id="PS51292">
    <property type="entry name" value="ZF_RING_CH"/>
    <property type="match status" value="1"/>
</dbReference>
<organism evidence="6 7">
    <name type="scientific">Gonapodya prolifera (strain JEL478)</name>
    <name type="common">Monoblepharis prolifera</name>
    <dbReference type="NCBI Taxonomy" id="1344416"/>
    <lineage>
        <taxon>Eukaryota</taxon>
        <taxon>Fungi</taxon>
        <taxon>Fungi incertae sedis</taxon>
        <taxon>Chytridiomycota</taxon>
        <taxon>Chytridiomycota incertae sedis</taxon>
        <taxon>Monoblepharidomycetes</taxon>
        <taxon>Monoblepharidales</taxon>
        <taxon>Gonapodyaceae</taxon>
        <taxon>Gonapodya</taxon>
    </lineage>
</organism>
<dbReference type="AlphaFoldDB" id="A0A139AWP1"/>
<proteinExistence type="predicted"/>
<sequence>MNDEVLSWDDTTATYQLHPTETHVFSLRNRKGPDRANEEDQTRTSFDSVTAALPPSRKSDDLDLALCRICFQSRDDEPEKRLISPCKCKGSMRYVHLECLNEWREKSQKKESFYECDQCKYRYRFQRTFWAKMVMNELVLFLVTFTLFSLLVFLSGFAAKLVLRYWVLDSPEDITAGVPLRVETEDDDDWLYRTLSFGPESLALTNIDFSHFLAGAFLVGVFASIQVFLSFLTSPFPEWNYAGGRWSLGGGGGARSTSRLGLVIVVVVVLFGMVRTLVKIYGAVKDFSRRGLQVVESAILSVD</sequence>
<dbReference type="InterPro" id="IPR013083">
    <property type="entry name" value="Znf_RING/FYVE/PHD"/>
</dbReference>
<keyword evidence="2" id="KW-0863">Zinc-finger</keyword>
<dbReference type="OrthoDB" id="264354at2759"/>
<evidence type="ECO:0000259" key="5">
    <source>
        <dbReference type="PROSITE" id="PS51292"/>
    </source>
</evidence>
<feature type="compositionally biased region" description="Basic and acidic residues" evidence="4">
    <location>
        <begin position="31"/>
        <end position="42"/>
    </location>
</feature>